<sequence length="378" mass="39740">MDDRKTSNLSILRGAIRFIQVLKRKEREYEHDMERLAREKIAFQQRLSLLKKELASQLDHIDVNNYAIPEDDNETTTTASECGVLSDLDDTMPREASAMNSAVTSDFTSSSSSSPSNSIHVGPALTTASTTSSHAVSKQVISGAQTSVPNKEPANSPNSFPHEPILNMANKTLVSPASSGLSAHQIASVENASQTARVFSGNLHTMAGIFAAPHAMQVITQPSGIKVITTPNSIMASNSSVQHISVNHHQHGQIHVLTPSSNSSYASSIAATSAKQFCADSLVQVASSAAKNISKPHLVSPLALVSPQTMVGISHGNTGKSLSGNTSISDLITSPGTSNSLNMSQNAMKGTSVLSGNMAIAVKNNLPNSSVSTSCSTH</sequence>
<evidence type="ECO:0000256" key="2">
    <source>
        <dbReference type="ARBA" id="ARBA00023015"/>
    </source>
</evidence>
<dbReference type="SUPFAM" id="SSF47459">
    <property type="entry name" value="HLH, helix-loop-helix DNA-binding domain"/>
    <property type="match status" value="1"/>
</dbReference>
<feature type="non-terminal residue" evidence="8">
    <location>
        <position position="378"/>
    </location>
</feature>
<feature type="compositionally biased region" description="Polar residues" evidence="7">
    <location>
        <begin position="145"/>
        <end position="159"/>
    </location>
</feature>
<evidence type="ECO:0008006" key="10">
    <source>
        <dbReference type="Google" id="ProtNLM"/>
    </source>
</evidence>
<dbReference type="OrthoDB" id="419455at2759"/>
<feature type="region of interest" description="Disordered" evidence="7">
    <location>
        <begin position="99"/>
        <end position="138"/>
    </location>
</feature>
<keyword evidence="3" id="KW-0238">DNA-binding</keyword>
<dbReference type="PANTHER" id="PTHR11969">
    <property type="entry name" value="MAX DIMERIZATION, MAD"/>
    <property type="match status" value="1"/>
</dbReference>
<protein>
    <recommendedName>
        <fullName evidence="10">Max-binding protein MNT</fullName>
    </recommendedName>
</protein>
<evidence type="ECO:0000256" key="1">
    <source>
        <dbReference type="ARBA" id="ARBA00004123"/>
    </source>
</evidence>
<organism evidence="8 9">
    <name type="scientific">Stegodyphus mimosarum</name>
    <name type="common">African social velvet spider</name>
    <dbReference type="NCBI Taxonomy" id="407821"/>
    <lineage>
        <taxon>Eukaryota</taxon>
        <taxon>Metazoa</taxon>
        <taxon>Ecdysozoa</taxon>
        <taxon>Arthropoda</taxon>
        <taxon>Chelicerata</taxon>
        <taxon>Arachnida</taxon>
        <taxon>Araneae</taxon>
        <taxon>Araneomorphae</taxon>
        <taxon>Entelegynae</taxon>
        <taxon>Eresoidea</taxon>
        <taxon>Eresidae</taxon>
        <taxon>Stegodyphus</taxon>
    </lineage>
</organism>
<comment type="subcellular location">
    <subcellularLocation>
        <location evidence="1">Nucleus</location>
    </subcellularLocation>
</comment>
<name>A0A087T7V5_STEMI</name>
<keyword evidence="6" id="KW-0175">Coiled coil</keyword>
<dbReference type="AlphaFoldDB" id="A0A087T7V5"/>
<evidence type="ECO:0000256" key="4">
    <source>
        <dbReference type="ARBA" id="ARBA00023163"/>
    </source>
</evidence>
<dbReference type="STRING" id="407821.A0A087T7V5"/>
<proteinExistence type="predicted"/>
<dbReference type="Proteomes" id="UP000054359">
    <property type="component" value="Unassembled WGS sequence"/>
</dbReference>
<dbReference type="Gene3D" id="4.10.280.10">
    <property type="entry name" value="Helix-loop-helix DNA-binding domain"/>
    <property type="match status" value="1"/>
</dbReference>
<dbReference type="GO" id="GO:0046983">
    <property type="term" value="F:protein dimerization activity"/>
    <property type="evidence" value="ECO:0007669"/>
    <property type="project" value="InterPro"/>
</dbReference>
<gene>
    <name evidence="8" type="ORF">X975_03147</name>
</gene>
<dbReference type="GO" id="GO:0005634">
    <property type="term" value="C:nucleus"/>
    <property type="evidence" value="ECO:0007669"/>
    <property type="project" value="UniProtKB-SubCell"/>
</dbReference>
<keyword evidence="4" id="KW-0804">Transcription</keyword>
<dbReference type="InterPro" id="IPR036638">
    <property type="entry name" value="HLH_DNA-bd_sf"/>
</dbReference>
<feature type="compositionally biased region" description="Low complexity" evidence="7">
    <location>
        <begin position="101"/>
        <end position="137"/>
    </location>
</feature>
<evidence type="ECO:0000256" key="3">
    <source>
        <dbReference type="ARBA" id="ARBA00023125"/>
    </source>
</evidence>
<evidence type="ECO:0000256" key="5">
    <source>
        <dbReference type="ARBA" id="ARBA00023242"/>
    </source>
</evidence>
<evidence type="ECO:0000256" key="6">
    <source>
        <dbReference type="SAM" id="Coils"/>
    </source>
</evidence>
<keyword evidence="5" id="KW-0539">Nucleus</keyword>
<feature type="region of interest" description="Disordered" evidence="7">
    <location>
        <begin position="145"/>
        <end position="164"/>
    </location>
</feature>
<evidence type="ECO:0000256" key="7">
    <source>
        <dbReference type="SAM" id="MobiDB-lite"/>
    </source>
</evidence>
<dbReference type="GO" id="GO:0000981">
    <property type="term" value="F:DNA-binding transcription factor activity, RNA polymerase II-specific"/>
    <property type="evidence" value="ECO:0007669"/>
    <property type="project" value="TreeGrafter"/>
</dbReference>
<feature type="coiled-coil region" evidence="6">
    <location>
        <begin position="19"/>
        <end position="53"/>
    </location>
</feature>
<keyword evidence="2" id="KW-0805">Transcription regulation</keyword>
<keyword evidence="9" id="KW-1185">Reference proteome</keyword>
<dbReference type="PANTHER" id="PTHR11969:SF99">
    <property type="entry name" value="MAX-BINDING PROTEIN MNT"/>
    <property type="match status" value="1"/>
</dbReference>
<evidence type="ECO:0000313" key="9">
    <source>
        <dbReference type="Proteomes" id="UP000054359"/>
    </source>
</evidence>
<dbReference type="GO" id="GO:0000978">
    <property type="term" value="F:RNA polymerase II cis-regulatory region sequence-specific DNA binding"/>
    <property type="evidence" value="ECO:0007669"/>
    <property type="project" value="TreeGrafter"/>
</dbReference>
<evidence type="ECO:0000313" key="8">
    <source>
        <dbReference type="EMBL" id="KFM61194.1"/>
    </source>
</evidence>
<dbReference type="EMBL" id="KK113854">
    <property type="protein sequence ID" value="KFM61194.1"/>
    <property type="molecule type" value="Genomic_DNA"/>
</dbReference>
<accession>A0A087T7V5</accession>
<reference evidence="8 9" key="1">
    <citation type="submission" date="2013-11" db="EMBL/GenBank/DDBJ databases">
        <title>Genome sequencing of Stegodyphus mimosarum.</title>
        <authorList>
            <person name="Bechsgaard J."/>
        </authorList>
    </citation>
    <scope>NUCLEOTIDE SEQUENCE [LARGE SCALE GENOMIC DNA]</scope>
</reference>